<feature type="compositionally biased region" description="Polar residues" evidence="1">
    <location>
        <begin position="147"/>
        <end position="156"/>
    </location>
</feature>
<reference evidence="2" key="1">
    <citation type="submission" date="2022-10" db="EMBL/GenBank/DDBJ databases">
        <title>Chryseobacterium babae sp. nov. isolated from the gut of the beetle Oryctes rhinoceros, and Chryseobacterium kimseyorum sp. nov., isolated from a stick insect rearing cage.</title>
        <authorList>
            <person name="Shelomi M."/>
            <person name="Han C.-J."/>
            <person name="Chen W.-M."/>
            <person name="Chen H.-K."/>
            <person name="Liaw S.-J."/>
            <person name="Muhle E."/>
            <person name="Clermont D."/>
        </authorList>
    </citation>
    <scope>NUCLEOTIDE SEQUENCE</scope>
    <source>
        <strain evidence="2">09-1422</strain>
    </source>
</reference>
<keyword evidence="3" id="KW-1185">Reference proteome</keyword>
<sequence>MPFTNFESRHFTAAEQDAINAAMLAVETALSPKLANLSPEERSQYGIINEQNKLLVNKVKDYRSTQPNLSSPDVDWEEFNNDYNSRALIESLIQRLESLTDGLKSSKILHDRDNYKASLDDYDFSKYKAGTNAPGFQTKVNEMKQFFNRTGTGKSSSETEKTDPAK</sequence>
<protein>
    <submittedName>
        <fullName evidence="2">Uncharacterized protein</fullName>
    </submittedName>
</protein>
<dbReference type="RefSeq" id="WP_264749853.1">
    <property type="nucleotide sequence ID" value="NZ_JAPDHW010000005.1"/>
</dbReference>
<accession>A0ABT3HY09</accession>
<proteinExistence type="predicted"/>
<name>A0ABT3HY09_9FLAO</name>
<evidence type="ECO:0000313" key="2">
    <source>
        <dbReference type="EMBL" id="MCW3168651.1"/>
    </source>
</evidence>
<evidence type="ECO:0000313" key="3">
    <source>
        <dbReference type="Proteomes" id="UP001163731"/>
    </source>
</evidence>
<evidence type="ECO:0000256" key="1">
    <source>
        <dbReference type="SAM" id="MobiDB-lite"/>
    </source>
</evidence>
<feature type="compositionally biased region" description="Basic and acidic residues" evidence="1">
    <location>
        <begin position="157"/>
        <end position="166"/>
    </location>
</feature>
<organism evidence="2 3">
    <name type="scientific">Chryseobacterium kimseyorum</name>
    <dbReference type="NCBI Taxonomy" id="2984028"/>
    <lineage>
        <taxon>Bacteria</taxon>
        <taxon>Pseudomonadati</taxon>
        <taxon>Bacteroidota</taxon>
        <taxon>Flavobacteriia</taxon>
        <taxon>Flavobacteriales</taxon>
        <taxon>Weeksellaceae</taxon>
        <taxon>Chryseobacterium group</taxon>
        <taxon>Chryseobacterium</taxon>
    </lineage>
</organism>
<comment type="caution">
    <text evidence="2">The sequence shown here is derived from an EMBL/GenBank/DDBJ whole genome shotgun (WGS) entry which is preliminary data.</text>
</comment>
<dbReference type="Proteomes" id="UP001163731">
    <property type="component" value="Unassembled WGS sequence"/>
</dbReference>
<dbReference type="EMBL" id="JAPDHW010000005">
    <property type="protein sequence ID" value="MCW3168651.1"/>
    <property type="molecule type" value="Genomic_DNA"/>
</dbReference>
<gene>
    <name evidence="2" type="ORF">OMO38_08930</name>
</gene>
<feature type="region of interest" description="Disordered" evidence="1">
    <location>
        <begin position="147"/>
        <end position="166"/>
    </location>
</feature>